<accession>A0ABV9N1K7</accession>
<evidence type="ECO:0000313" key="2">
    <source>
        <dbReference type="Proteomes" id="UP001595953"/>
    </source>
</evidence>
<protein>
    <recommendedName>
        <fullName evidence="3">YD repeat-containing protein</fullName>
    </recommendedName>
</protein>
<evidence type="ECO:0008006" key="3">
    <source>
        <dbReference type="Google" id="ProtNLM"/>
    </source>
</evidence>
<dbReference type="EMBL" id="JBHSGP010000013">
    <property type="protein sequence ID" value="MFC4722177.1"/>
    <property type="molecule type" value="Genomic_DNA"/>
</dbReference>
<sequence length="280" mass="32585">MKAVSKLFFSLSISLILTNCSKDDLPSEIETPNVQDNNTSISVTPQTPMESLASIGAVAITGYPKKIIKFSNGRIDSWAHYYFRSDGNLLKVNYGYSSTSSIFSNYYYYDNEGKIVRLEGWDEFDFYWENGRIIMVKGYNAAWHGRYDMFYDYNDQGQVIQKLVKYHDTTPISLQKLNFTYFIDGNLKSIEDYGDYNESGVFELYTTTNFDNYITSRNLFMDLEIIPGQSELHQFPGSKEFKHFTSSGYDFYETYVYKYDSSGRVIERTNGNTKIVYEYY</sequence>
<organism evidence="1 2">
    <name type="scientific">Geojedonia litorea</name>
    <dbReference type="NCBI Taxonomy" id="1268269"/>
    <lineage>
        <taxon>Bacteria</taxon>
        <taxon>Pseudomonadati</taxon>
        <taxon>Bacteroidota</taxon>
        <taxon>Flavobacteriia</taxon>
        <taxon>Flavobacteriales</taxon>
        <taxon>Flavobacteriaceae</taxon>
        <taxon>Geojedonia</taxon>
    </lineage>
</organism>
<gene>
    <name evidence="1" type="ORF">ACFO5O_07585</name>
</gene>
<dbReference type="Proteomes" id="UP001595953">
    <property type="component" value="Unassembled WGS sequence"/>
</dbReference>
<reference evidence="2" key="1">
    <citation type="journal article" date="2019" name="Int. J. Syst. Evol. Microbiol.">
        <title>The Global Catalogue of Microorganisms (GCM) 10K type strain sequencing project: providing services to taxonomists for standard genome sequencing and annotation.</title>
        <authorList>
            <consortium name="The Broad Institute Genomics Platform"/>
            <consortium name="The Broad Institute Genome Sequencing Center for Infectious Disease"/>
            <person name="Wu L."/>
            <person name="Ma J."/>
        </authorList>
    </citation>
    <scope>NUCLEOTIDE SEQUENCE [LARGE SCALE GENOMIC DNA]</scope>
    <source>
        <strain evidence="2">CCUG 63682</strain>
    </source>
</reference>
<dbReference type="RefSeq" id="WP_387962477.1">
    <property type="nucleotide sequence ID" value="NZ_JBHSGP010000013.1"/>
</dbReference>
<comment type="caution">
    <text evidence="1">The sequence shown here is derived from an EMBL/GenBank/DDBJ whole genome shotgun (WGS) entry which is preliminary data.</text>
</comment>
<evidence type="ECO:0000313" key="1">
    <source>
        <dbReference type="EMBL" id="MFC4722177.1"/>
    </source>
</evidence>
<name>A0ABV9N1K7_9FLAO</name>
<proteinExistence type="predicted"/>
<keyword evidence="2" id="KW-1185">Reference proteome</keyword>